<dbReference type="Pfam" id="PF03619">
    <property type="entry name" value="Solute_trans_a"/>
    <property type="match status" value="1"/>
</dbReference>
<dbReference type="RefSeq" id="XP_035795489.1">
    <property type="nucleotide sequence ID" value="XM_035939596.1"/>
</dbReference>
<dbReference type="KEGG" id="aali:118468606"/>
<organism evidence="5 6">
    <name type="scientific">Anopheles albimanus</name>
    <name type="common">New world malaria mosquito</name>
    <dbReference type="NCBI Taxonomy" id="7167"/>
    <lineage>
        <taxon>Eukaryota</taxon>
        <taxon>Metazoa</taxon>
        <taxon>Ecdysozoa</taxon>
        <taxon>Arthropoda</taxon>
        <taxon>Hexapoda</taxon>
        <taxon>Insecta</taxon>
        <taxon>Pterygota</taxon>
        <taxon>Neoptera</taxon>
        <taxon>Endopterygota</taxon>
        <taxon>Diptera</taxon>
        <taxon>Nematocera</taxon>
        <taxon>Culicoidea</taxon>
        <taxon>Culicidae</taxon>
        <taxon>Anophelinae</taxon>
        <taxon>Anopheles</taxon>
    </lineage>
</organism>
<sequence length="315" mass="35526">MGNETTGDAVINLNGSTNINCRNFLPPLEVYYDVYAIPLAASVIVGGAIWLWVAFAFVQVIRRIKRMTEKNQVMVLIIANTIYLTVVTFNVVALVLPPVAVVCDIISFLAFCWCILVFFRFLKKAVGGDSIVLALYESKGVTPPPVCPCFRFIYDKKRQLTAIRFGIIQLPVYNSVVGSIQLIIYTIDKDLFSDVFYIILPFIIASIVFYVGASVSFIKTVAPLYPENPIFKRFFLLQLVLIITKPQIIILELIYNSISFECSEAGEPKVYVNMIKQLLILIEVAIVVFYSYRFHSKELQPSQEKVGTKNPAFET</sequence>
<evidence type="ECO:0000256" key="2">
    <source>
        <dbReference type="ARBA" id="ARBA00022692"/>
    </source>
</evidence>
<evidence type="ECO:0000313" key="6">
    <source>
        <dbReference type="Proteomes" id="UP000069272"/>
    </source>
</evidence>
<dbReference type="OrthoDB" id="5832279at2759"/>
<dbReference type="InterPro" id="IPR005178">
    <property type="entry name" value="Ostalpha/TMEM184C"/>
</dbReference>
<dbReference type="VEuPathDB" id="VectorBase:AALB20_032605"/>
<keyword evidence="2" id="KW-0812">Transmembrane</keyword>
<accession>A0A182F6S3</accession>
<dbReference type="Proteomes" id="UP000069272">
    <property type="component" value="Chromosome 2R"/>
</dbReference>
<dbReference type="STRING" id="7167.A0A182F6S3"/>
<dbReference type="AlphaFoldDB" id="A0A182F6S3"/>
<name>A0A182F6S3_ANOAL</name>
<evidence type="ECO:0000256" key="4">
    <source>
        <dbReference type="ARBA" id="ARBA00023136"/>
    </source>
</evidence>
<evidence type="ECO:0000256" key="3">
    <source>
        <dbReference type="ARBA" id="ARBA00022989"/>
    </source>
</evidence>
<reference evidence="5 6" key="1">
    <citation type="journal article" date="2017" name="G3 (Bethesda)">
        <title>The Physical Genome Mapping of Anopheles albimanus Corrected Scaffold Misassemblies and Identified Interarm Rearrangements in Genus Anopheles.</title>
        <authorList>
            <person name="Artemov G.N."/>
            <person name="Peery A.N."/>
            <person name="Jiang X."/>
            <person name="Tu Z."/>
            <person name="Stegniy V.N."/>
            <person name="Sharakhova M.V."/>
            <person name="Sharakhov I.V."/>
        </authorList>
    </citation>
    <scope>NUCLEOTIDE SEQUENCE [LARGE SCALE GENOMIC DNA]</scope>
    <source>
        <strain evidence="5 6">ALBI9_A</strain>
    </source>
</reference>
<dbReference type="RefSeq" id="XP_035795490.1">
    <property type="nucleotide sequence ID" value="XM_035939597.1"/>
</dbReference>
<reference evidence="5" key="2">
    <citation type="submission" date="2022-08" db="UniProtKB">
        <authorList>
            <consortium name="EnsemblMetazoa"/>
        </authorList>
    </citation>
    <scope>IDENTIFICATION</scope>
    <source>
        <strain evidence="5">STECLA/ALBI9_A</strain>
    </source>
</reference>
<dbReference type="SMART" id="SM01417">
    <property type="entry name" value="Solute_trans_a"/>
    <property type="match status" value="1"/>
</dbReference>
<dbReference type="PANTHER" id="PTHR23423">
    <property type="entry name" value="ORGANIC SOLUTE TRANSPORTER-RELATED"/>
    <property type="match status" value="1"/>
</dbReference>
<keyword evidence="6" id="KW-1185">Reference proteome</keyword>
<dbReference type="EnsemblMetazoa" id="AALB002178-RA">
    <property type="protein sequence ID" value="AALB002178-PA"/>
    <property type="gene ID" value="AALB002178"/>
</dbReference>
<evidence type="ECO:0000256" key="1">
    <source>
        <dbReference type="ARBA" id="ARBA00004141"/>
    </source>
</evidence>
<dbReference type="GeneID" id="118468606"/>
<comment type="subcellular location">
    <subcellularLocation>
        <location evidence="1">Membrane</location>
        <topology evidence="1">Multi-pass membrane protein</topology>
    </subcellularLocation>
</comment>
<protein>
    <recommendedName>
        <fullName evidence="7">G-protein coupled receptors family 1 profile domain-containing protein</fullName>
    </recommendedName>
</protein>
<dbReference type="GO" id="GO:0016020">
    <property type="term" value="C:membrane"/>
    <property type="evidence" value="ECO:0007669"/>
    <property type="project" value="UniProtKB-SubCell"/>
</dbReference>
<keyword evidence="3" id="KW-1133">Transmembrane helix</keyword>
<evidence type="ECO:0008006" key="7">
    <source>
        <dbReference type="Google" id="ProtNLM"/>
    </source>
</evidence>
<dbReference type="VEuPathDB" id="VectorBase:AALB002178"/>
<proteinExistence type="predicted"/>
<evidence type="ECO:0000313" key="5">
    <source>
        <dbReference type="EnsemblMetazoa" id="AALB002178-PA"/>
    </source>
</evidence>
<keyword evidence="4" id="KW-0472">Membrane</keyword>